<evidence type="ECO:0000256" key="3">
    <source>
        <dbReference type="ARBA" id="ARBA00023163"/>
    </source>
</evidence>
<dbReference type="InterPro" id="IPR009057">
    <property type="entry name" value="Homeodomain-like_sf"/>
</dbReference>
<keyword evidence="1" id="KW-0805">Transcription regulation</keyword>
<proteinExistence type="predicted"/>
<feature type="domain" description="HTH araC/xylS-type" evidence="4">
    <location>
        <begin position="8"/>
        <end position="106"/>
    </location>
</feature>
<protein>
    <submittedName>
        <fullName evidence="5">Helix-turn-helix domain-containing protein</fullName>
    </submittedName>
</protein>
<dbReference type="Gene3D" id="1.10.10.60">
    <property type="entry name" value="Homeodomain-like"/>
    <property type="match status" value="2"/>
</dbReference>
<dbReference type="PANTHER" id="PTHR47504">
    <property type="entry name" value="RIGHT ORIGIN-BINDING PROTEIN"/>
    <property type="match status" value="1"/>
</dbReference>
<evidence type="ECO:0000256" key="1">
    <source>
        <dbReference type="ARBA" id="ARBA00023015"/>
    </source>
</evidence>
<evidence type="ECO:0000313" key="6">
    <source>
        <dbReference type="Proteomes" id="UP000464314"/>
    </source>
</evidence>
<dbReference type="EMBL" id="CP048000">
    <property type="protein sequence ID" value="QHQ61502.1"/>
    <property type="molecule type" value="Genomic_DNA"/>
</dbReference>
<dbReference type="SUPFAM" id="SSF55136">
    <property type="entry name" value="Probable bacterial effector-binding domain"/>
    <property type="match status" value="1"/>
</dbReference>
<accession>A0A6P1TMV7</accession>
<dbReference type="InterPro" id="IPR020449">
    <property type="entry name" value="Tscrpt_reg_AraC-type_HTH"/>
</dbReference>
<dbReference type="Proteomes" id="UP000464314">
    <property type="component" value="Chromosome"/>
</dbReference>
<dbReference type="PROSITE" id="PS01124">
    <property type="entry name" value="HTH_ARAC_FAMILY_2"/>
    <property type="match status" value="1"/>
</dbReference>
<dbReference type="PANTHER" id="PTHR47504:SF5">
    <property type="entry name" value="RIGHT ORIGIN-BINDING PROTEIN"/>
    <property type="match status" value="1"/>
</dbReference>
<dbReference type="Pfam" id="PF12833">
    <property type="entry name" value="HTH_18"/>
    <property type="match status" value="1"/>
</dbReference>
<keyword evidence="3" id="KW-0804">Transcription</keyword>
<dbReference type="AlphaFoldDB" id="A0A6P1TMV7"/>
<evidence type="ECO:0000256" key="2">
    <source>
        <dbReference type="ARBA" id="ARBA00023125"/>
    </source>
</evidence>
<keyword evidence="6" id="KW-1185">Reference proteome</keyword>
<dbReference type="InterPro" id="IPR018060">
    <property type="entry name" value="HTH_AraC"/>
</dbReference>
<dbReference type="Gene3D" id="3.20.80.10">
    <property type="entry name" value="Regulatory factor, effector binding domain"/>
    <property type="match status" value="1"/>
</dbReference>
<sequence>MHAWEAIQKTLDYIEEHIGEDIKIEVLADTASLSLFYYQRLFSRLVKRPVREYIKLRRLARASEVLENKNNRILDIALDYGFGSHETFTRAFKEAYGMTPEQYRDNPVSLNQFDKPDLLLGYTLIDEGVPLISDGLVLEMNRKILKEPVDFMGVFGYVPIAGQLPVGESTGVDMPGEIWRRFHQEKGQIRRIPNGREIGVAYLGDAPEGCFTYFVGAEVEYGATNEHFQTWRLPAREYVVCGFEAENFLELVTVALNKAIKYSGLWLEKHGLMSDVFAPEIYYGNTPETTYMELLLPFNKKQ</sequence>
<dbReference type="RefSeq" id="WP_161838327.1">
    <property type="nucleotide sequence ID" value="NZ_CP048000.1"/>
</dbReference>
<organism evidence="5 6">
    <name type="scientific">Anaerocolumna sedimenticola</name>
    <dbReference type="NCBI Taxonomy" id="2696063"/>
    <lineage>
        <taxon>Bacteria</taxon>
        <taxon>Bacillati</taxon>
        <taxon>Bacillota</taxon>
        <taxon>Clostridia</taxon>
        <taxon>Lachnospirales</taxon>
        <taxon>Lachnospiraceae</taxon>
        <taxon>Anaerocolumna</taxon>
    </lineage>
</organism>
<gene>
    <name evidence="5" type="ORF">Ana3638_12550</name>
</gene>
<evidence type="ECO:0000259" key="4">
    <source>
        <dbReference type="PROSITE" id="PS01124"/>
    </source>
</evidence>
<dbReference type="KEGG" id="anr:Ana3638_12550"/>
<dbReference type="InterPro" id="IPR011256">
    <property type="entry name" value="Reg_factor_effector_dom_sf"/>
</dbReference>
<dbReference type="InterPro" id="IPR050959">
    <property type="entry name" value="MarA-like"/>
</dbReference>
<dbReference type="Pfam" id="PF06445">
    <property type="entry name" value="GyrI-like"/>
    <property type="match status" value="1"/>
</dbReference>
<dbReference type="SUPFAM" id="SSF46689">
    <property type="entry name" value="Homeodomain-like"/>
    <property type="match status" value="2"/>
</dbReference>
<dbReference type="PRINTS" id="PR00032">
    <property type="entry name" value="HTHARAC"/>
</dbReference>
<dbReference type="GO" id="GO:0003700">
    <property type="term" value="F:DNA-binding transcription factor activity"/>
    <property type="evidence" value="ECO:0007669"/>
    <property type="project" value="InterPro"/>
</dbReference>
<dbReference type="PROSITE" id="PS00041">
    <property type="entry name" value="HTH_ARAC_FAMILY_1"/>
    <property type="match status" value="1"/>
</dbReference>
<dbReference type="InterPro" id="IPR029442">
    <property type="entry name" value="GyrI-like"/>
</dbReference>
<reference evidence="5 6" key="1">
    <citation type="submission" date="2020-01" db="EMBL/GenBank/DDBJ databases">
        <title>Genome analysis of Anaerocolumna sp. CBA3638.</title>
        <authorList>
            <person name="Kim J."/>
            <person name="Roh S.W."/>
        </authorList>
    </citation>
    <scope>NUCLEOTIDE SEQUENCE [LARGE SCALE GENOMIC DNA]</scope>
    <source>
        <strain evidence="5 6">CBA3638</strain>
    </source>
</reference>
<evidence type="ECO:0000313" key="5">
    <source>
        <dbReference type="EMBL" id="QHQ61502.1"/>
    </source>
</evidence>
<dbReference type="SMART" id="SM00342">
    <property type="entry name" value="HTH_ARAC"/>
    <property type="match status" value="1"/>
</dbReference>
<name>A0A6P1TMV7_9FIRM</name>
<keyword evidence="2" id="KW-0238">DNA-binding</keyword>
<dbReference type="GO" id="GO:0043565">
    <property type="term" value="F:sequence-specific DNA binding"/>
    <property type="evidence" value="ECO:0007669"/>
    <property type="project" value="InterPro"/>
</dbReference>
<dbReference type="InterPro" id="IPR018062">
    <property type="entry name" value="HTH_AraC-typ_CS"/>
</dbReference>